<keyword evidence="2" id="KW-1185">Reference proteome</keyword>
<dbReference type="RefSeq" id="WP_021657995.1">
    <property type="nucleotide sequence ID" value="NZ_FQVY01000002.1"/>
</dbReference>
<comment type="caution">
    <text evidence="1">The sequence shown here is derived from an EMBL/GenBank/DDBJ whole genome shotgun (WGS) entry which is preliminary data.</text>
</comment>
<gene>
    <name evidence="1" type="ORF">GT747_04800</name>
</gene>
<evidence type="ECO:0000313" key="1">
    <source>
        <dbReference type="EMBL" id="MZL69087.1"/>
    </source>
</evidence>
<proteinExistence type="predicted"/>
<dbReference type="EMBL" id="WWVX01000002">
    <property type="protein sequence ID" value="MZL69087.1"/>
    <property type="molecule type" value="Genomic_DNA"/>
</dbReference>
<dbReference type="Proteomes" id="UP000474718">
    <property type="component" value="Unassembled WGS sequence"/>
</dbReference>
<name>A0ABW9WTJ0_9FIRM</name>
<evidence type="ECO:0000313" key="2">
    <source>
        <dbReference type="Proteomes" id="UP000474718"/>
    </source>
</evidence>
<accession>A0ABW9WTJ0</accession>
<protein>
    <recommendedName>
        <fullName evidence="3">Xylan 1,4-beta-xylosidase</fullName>
    </recommendedName>
</protein>
<evidence type="ECO:0008006" key="3">
    <source>
        <dbReference type="Google" id="ProtNLM"/>
    </source>
</evidence>
<reference evidence="1 2" key="1">
    <citation type="journal article" date="2019" name="Nat. Med.">
        <title>A library of human gut bacterial isolates paired with longitudinal multiomics data enables mechanistic microbiome research.</title>
        <authorList>
            <person name="Poyet M."/>
            <person name="Groussin M."/>
            <person name="Gibbons S.M."/>
            <person name="Avila-Pacheco J."/>
            <person name="Jiang X."/>
            <person name="Kearney S.M."/>
            <person name="Perrotta A.R."/>
            <person name="Berdy B."/>
            <person name="Zhao S."/>
            <person name="Lieberman T.D."/>
            <person name="Swanson P.K."/>
            <person name="Smith M."/>
            <person name="Roesemann S."/>
            <person name="Alexander J.E."/>
            <person name="Rich S.A."/>
            <person name="Livny J."/>
            <person name="Vlamakis H."/>
            <person name="Clish C."/>
            <person name="Bullock K."/>
            <person name="Deik A."/>
            <person name="Scott J."/>
            <person name="Pierce K.A."/>
            <person name="Xavier R.J."/>
            <person name="Alm E.J."/>
        </authorList>
    </citation>
    <scope>NUCLEOTIDE SEQUENCE [LARGE SCALE GENOMIC DNA]</scope>
    <source>
        <strain evidence="1 2">BIOML-A2</strain>
    </source>
</reference>
<sequence length="72" mass="8182">MKDKSIDFELLRKRREKVLKLRTGTEEKQHIGLGYVLTIDGKQYPVMACFPVGTGAGYAKSKFEYLINGQKS</sequence>
<organism evidence="1 2">
    <name type="scientific">Bittarella massiliensis</name>
    <name type="common">ex Durand et al. 2017</name>
    <dbReference type="NCBI Taxonomy" id="1720313"/>
    <lineage>
        <taxon>Bacteria</taxon>
        <taxon>Bacillati</taxon>
        <taxon>Bacillota</taxon>
        <taxon>Clostridia</taxon>
        <taxon>Eubacteriales</taxon>
        <taxon>Oscillospiraceae</taxon>
        <taxon>Bittarella (ex Durand et al. 2017)</taxon>
    </lineage>
</organism>